<organism evidence="10 11">
    <name type="scientific">Shinella yambaruensis</name>
    <dbReference type="NCBI Taxonomy" id="415996"/>
    <lineage>
        <taxon>Bacteria</taxon>
        <taxon>Pseudomonadati</taxon>
        <taxon>Pseudomonadota</taxon>
        <taxon>Alphaproteobacteria</taxon>
        <taxon>Hyphomicrobiales</taxon>
        <taxon>Rhizobiaceae</taxon>
        <taxon>Shinella</taxon>
    </lineage>
</organism>
<name>A0ABQ5ZMG9_9HYPH</name>
<evidence type="ECO:0000256" key="5">
    <source>
        <dbReference type="ARBA" id="ARBA00022984"/>
    </source>
</evidence>
<keyword evidence="4" id="KW-0133">Cell shape</keyword>
<dbReference type="Gene3D" id="3.40.710.10">
    <property type="entry name" value="DD-peptidase/beta-lactamase superfamily"/>
    <property type="match status" value="1"/>
</dbReference>
<keyword evidence="11" id="KW-1185">Reference proteome</keyword>
<dbReference type="PANTHER" id="PTHR21581">
    <property type="entry name" value="D-ALANYL-D-ALANINE CARBOXYPEPTIDASE"/>
    <property type="match status" value="1"/>
</dbReference>
<evidence type="ECO:0000256" key="1">
    <source>
        <dbReference type="ARBA" id="ARBA00007164"/>
    </source>
</evidence>
<dbReference type="InterPro" id="IPR012338">
    <property type="entry name" value="Beta-lactam/transpept-like"/>
</dbReference>
<evidence type="ECO:0000259" key="9">
    <source>
        <dbReference type="Pfam" id="PF00768"/>
    </source>
</evidence>
<evidence type="ECO:0000256" key="2">
    <source>
        <dbReference type="ARBA" id="ARBA00022729"/>
    </source>
</evidence>
<dbReference type="PANTHER" id="PTHR21581:SF6">
    <property type="entry name" value="TRAFFICKING PROTEIN PARTICLE COMPLEX SUBUNIT 12"/>
    <property type="match status" value="1"/>
</dbReference>
<accession>A0ABQ5ZMG9</accession>
<comment type="caution">
    <text evidence="10">The sequence shown here is derived from an EMBL/GenBank/DDBJ whole genome shotgun (WGS) entry which is preliminary data.</text>
</comment>
<evidence type="ECO:0000256" key="3">
    <source>
        <dbReference type="ARBA" id="ARBA00022801"/>
    </source>
</evidence>
<proteinExistence type="inferred from homology"/>
<evidence type="ECO:0000313" key="10">
    <source>
        <dbReference type="EMBL" id="GLR52977.1"/>
    </source>
</evidence>
<protein>
    <submittedName>
        <fullName evidence="10">D-alanyl-D-alanine carboxypeptidase</fullName>
    </submittedName>
</protein>
<gene>
    <name evidence="10" type="ORF">GCM10007923_41920</name>
</gene>
<dbReference type="GO" id="GO:0004180">
    <property type="term" value="F:carboxypeptidase activity"/>
    <property type="evidence" value="ECO:0007669"/>
    <property type="project" value="UniProtKB-KW"/>
</dbReference>
<dbReference type="RefSeq" id="WP_244769214.1">
    <property type="nucleotide sequence ID" value="NZ_BSOP01000035.1"/>
</dbReference>
<keyword evidence="10" id="KW-0645">Protease</keyword>
<dbReference type="InterPro" id="IPR001967">
    <property type="entry name" value="Peptidase_S11_N"/>
</dbReference>
<keyword evidence="10" id="KW-0121">Carboxypeptidase</keyword>
<feature type="chain" id="PRO_5045041140" evidence="8">
    <location>
        <begin position="19"/>
        <end position="359"/>
    </location>
</feature>
<keyword evidence="2 8" id="KW-0732">Signal</keyword>
<dbReference type="EMBL" id="BSOP01000035">
    <property type="protein sequence ID" value="GLR52977.1"/>
    <property type="molecule type" value="Genomic_DNA"/>
</dbReference>
<evidence type="ECO:0000256" key="8">
    <source>
        <dbReference type="SAM" id="SignalP"/>
    </source>
</evidence>
<sequence>MGSSLLLAASLLATAATAAPRILVDVNTLKVIEHEDAFQRWYPASLTKLMTAYTVFRAIKAGELTLESPVVMSKHAAAEPPSKMYFKPGQKMTLDSALKIILVKSANDVSVAIAEAVSGSEQAFVDRMNAEAARIGMSSSRFINPNGLPGKGQYTTARDLAVLAVTLKREFPQYASYFALEGFTTGKKQYPNFNMLIGRFDGADGMKTGFICASGFNQVSSATRNGRSVVSVVLGSDSLGARADISAGMLEKGLTKQAGNVPTLGQLRPYGETRDVVADVSQEICSKHAAKVRSESRDEAGRQKLVSPYIHELNRPLRLVFAGLMGGDTAKPAGNEQVAVGDTGGLANVPIPIPRPTTF</sequence>
<feature type="signal peptide" evidence="8">
    <location>
        <begin position="1"/>
        <end position="18"/>
    </location>
</feature>
<evidence type="ECO:0000256" key="7">
    <source>
        <dbReference type="RuleBase" id="RU004016"/>
    </source>
</evidence>
<feature type="domain" description="Peptidase S11 D-alanyl-D-alanine carboxypeptidase A N-terminal" evidence="9">
    <location>
        <begin position="16"/>
        <end position="237"/>
    </location>
</feature>
<keyword evidence="6" id="KW-0961">Cell wall biogenesis/degradation</keyword>
<keyword evidence="3" id="KW-0378">Hydrolase</keyword>
<evidence type="ECO:0000313" key="11">
    <source>
        <dbReference type="Proteomes" id="UP001156702"/>
    </source>
</evidence>
<comment type="similarity">
    <text evidence="1 7">Belongs to the peptidase S11 family.</text>
</comment>
<dbReference type="SUPFAM" id="SSF56601">
    <property type="entry name" value="beta-lactamase/transpeptidase-like"/>
    <property type="match status" value="1"/>
</dbReference>
<keyword evidence="5" id="KW-0573">Peptidoglycan synthesis</keyword>
<evidence type="ECO:0000256" key="4">
    <source>
        <dbReference type="ARBA" id="ARBA00022960"/>
    </source>
</evidence>
<dbReference type="PRINTS" id="PR00725">
    <property type="entry name" value="DADACBPTASE1"/>
</dbReference>
<dbReference type="Pfam" id="PF00768">
    <property type="entry name" value="Peptidase_S11"/>
    <property type="match status" value="1"/>
</dbReference>
<reference evidence="11" key="1">
    <citation type="journal article" date="2019" name="Int. J. Syst. Evol. Microbiol.">
        <title>The Global Catalogue of Microorganisms (GCM) 10K type strain sequencing project: providing services to taxonomists for standard genome sequencing and annotation.</title>
        <authorList>
            <consortium name="The Broad Institute Genomics Platform"/>
            <consortium name="The Broad Institute Genome Sequencing Center for Infectious Disease"/>
            <person name="Wu L."/>
            <person name="Ma J."/>
        </authorList>
    </citation>
    <scope>NUCLEOTIDE SEQUENCE [LARGE SCALE GENOMIC DNA]</scope>
    <source>
        <strain evidence="11">NBRC 102122</strain>
    </source>
</reference>
<dbReference type="InterPro" id="IPR018044">
    <property type="entry name" value="Peptidase_S11"/>
</dbReference>
<dbReference type="Proteomes" id="UP001156702">
    <property type="component" value="Unassembled WGS sequence"/>
</dbReference>
<evidence type="ECO:0000256" key="6">
    <source>
        <dbReference type="ARBA" id="ARBA00023316"/>
    </source>
</evidence>